<evidence type="ECO:0000259" key="2">
    <source>
        <dbReference type="Pfam" id="PF06762"/>
    </source>
</evidence>
<dbReference type="PANTHER" id="PTHR14463:SF10">
    <property type="entry name" value="LIPASE MATURATION FACTOR 1"/>
    <property type="match status" value="1"/>
</dbReference>
<dbReference type="Pfam" id="PF06762">
    <property type="entry name" value="LMF1"/>
    <property type="match status" value="1"/>
</dbReference>
<dbReference type="InterPro" id="IPR009613">
    <property type="entry name" value="LMF"/>
</dbReference>
<dbReference type="Proteomes" id="UP000242450">
    <property type="component" value="Chromosome 10"/>
</dbReference>
<accession>A0A212CZ56</accession>
<comment type="function">
    <text evidence="1">Involved in the maturation of specific proteins in the endoplasmic reticulum.</text>
</comment>
<feature type="domain" description="Lipase maturation factor 1/2 N-terminal" evidence="2">
    <location>
        <begin position="1"/>
        <end position="80"/>
    </location>
</feature>
<comment type="caution">
    <text evidence="3">The sequence shown here is derived from an EMBL/GenBank/DDBJ whole genome shotgun (WGS) entry which is preliminary data.</text>
</comment>
<keyword evidence="1" id="KW-0256">Endoplasmic reticulum</keyword>
<evidence type="ECO:0000313" key="3">
    <source>
        <dbReference type="EMBL" id="OWK11281.1"/>
    </source>
</evidence>
<protein>
    <recommendedName>
        <fullName evidence="1">Lipase maturation factor</fullName>
    </recommendedName>
</protein>
<proteinExistence type="inferred from homology"/>
<dbReference type="AlphaFoldDB" id="A0A212CZ56"/>
<dbReference type="InterPro" id="IPR057434">
    <property type="entry name" value="LMF1/2_N"/>
</dbReference>
<comment type="similarity">
    <text evidence="1">Belongs to the lipase maturation factor family.</text>
</comment>
<dbReference type="GO" id="GO:0005789">
    <property type="term" value="C:endoplasmic reticulum membrane"/>
    <property type="evidence" value="ECO:0007669"/>
    <property type="project" value="UniProtKB-SubCell"/>
</dbReference>
<organism evidence="3 4">
    <name type="scientific">Cervus elaphus hippelaphus</name>
    <name type="common">European red deer</name>
    <dbReference type="NCBI Taxonomy" id="46360"/>
    <lineage>
        <taxon>Eukaryota</taxon>
        <taxon>Metazoa</taxon>
        <taxon>Chordata</taxon>
        <taxon>Craniata</taxon>
        <taxon>Vertebrata</taxon>
        <taxon>Euteleostomi</taxon>
        <taxon>Mammalia</taxon>
        <taxon>Eutheria</taxon>
        <taxon>Laurasiatheria</taxon>
        <taxon>Artiodactyla</taxon>
        <taxon>Ruminantia</taxon>
        <taxon>Pecora</taxon>
        <taxon>Cervidae</taxon>
        <taxon>Cervinae</taxon>
        <taxon>Cervus</taxon>
    </lineage>
</organism>
<evidence type="ECO:0000313" key="4">
    <source>
        <dbReference type="Proteomes" id="UP000242450"/>
    </source>
</evidence>
<evidence type="ECO:0000256" key="1">
    <source>
        <dbReference type="RuleBase" id="RU361229"/>
    </source>
</evidence>
<sequence>GLIKIRGDRCWRDLTCMDFHYETQPVPNPVAYFLHRSPWWFHRFETLSNHFLELLVPFFIFLGRQMCIVHGALQVLFQVSSRATESLSSHVPSATPVGGGPAGPRRPLDRAPIFLLLGVGAH</sequence>
<comment type="subcellular location">
    <subcellularLocation>
        <location evidence="1">Endoplasmic reticulum membrane</location>
        <topology evidence="1">Multi-pass membrane protein</topology>
    </subcellularLocation>
</comment>
<gene>
    <name evidence="3" type="ORF">Celaphus_00006736</name>
</gene>
<reference evidence="3 4" key="1">
    <citation type="journal article" date="2018" name="Mol. Genet. Genomics">
        <title>The red deer Cervus elaphus genome CerEla1.0: sequencing, annotating, genes, and chromosomes.</title>
        <authorList>
            <person name="Bana N.A."/>
            <person name="Nyiri A."/>
            <person name="Nagy J."/>
            <person name="Frank K."/>
            <person name="Nagy T."/>
            <person name="Steger V."/>
            <person name="Schiller M."/>
            <person name="Lakatos P."/>
            <person name="Sugar L."/>
            <person name="Horn P."/>
            <person name="Barta E."/>
            <person name="Orosz L."/>
        </authorList>
    </citation>
    <scope>NUCLEOTIDE SEQUENCE [LARGE SCALE GENOMIC DNA]</scope>
    <source>
        <strain evidence="3">Hungarian</strain>
    </source>
</reference>
<dbReference type="PANTHER" id="PTHR14463">
    <property type="entry name" value="LIPASE MATURATION FACTOR"/>
    <property type="match status" value="1"/>
</dbReference>
<feature type="non-terminal residue" evidence="3">
    <location>
        <position position="122"/>
    </location>
</feature>
<dbReference type="GO" id="GO:0051604">
    <property type="term" value="P:protein maturation"/>
    <property type="evidence" value="ECO:0007669"/>
    <property type="project" value="InterPro"/>
</dbReference>
<dbReference type="OrthoDB" id="9909540at2759"/>
<keyword evidence="4" id="KW-1185">Reference proteome</keyword>
<dbReference type="EMBL" id="MKHE01000010">
    <property type="protein sequence ID" value="OWK11281.1"/>
    <property type="molecule type" value="Genomic_DNA"/>
</dbReference>
<name>A0A212CZ56_CEREH</name>
<feature type="non-terminal residue" evidence="3">
    <location>
        <position position="1"/>
    </location>
</feature>